<dbReference type="Gene3D" id="3.60.10.10">
    <property type="entry name" value="Endonuclease/exonuclease/phosphatase"/>
    <property type="match status" value="1"/>
</dbReference>
<dbReference type="AlphaFoldDB" id="A0A388KCB2"/>
<gene>
    <name evidence="3" type="ORF">CBR_g826</name>
</gene>
<dbReference type="GO" id="GO:0003824">
    <property type="term" value="F:catalytic activity"/>
    <property type="evidence" value="ECO:0007669"/>
    <property type="project" value="InterPro"/>
</dbReference>
<reference evidence="3 4" key="1">
    <citation type="journal article" date="2018" name="Cell">
        <title>The Chara Genome: Secondary Complexity and Implications for Plant Terrestrialization.</title>
        <authorList>
            <person name="Nishiyama T."/>
            <person name="Sakayama H."/>
            <person name="Vries J.D."/>
            <person name="Buschmann H."/>
            <person name="Saint-Marcoux D."/>
            <person name="Ullrich K.K."/>
            <person name="Haas F.B."/>
            <person name="Vanderstraeten L."/>
            <person name="Becker D."/>
            <person name="Lang D."/>
            <person name="Vosolsobe S."/>
            <person name="Rombauts S."/>
            <person name="Wilhelmsson P.K.I."/>
            <person name="Janitza P."/>
            <person name="Kern R."/>
            <person name="Heyl A."/>
            <person name="Rumpler F."/>
            <person name="Villalobos L.I.A.C."/>
            <person name="Clay J.M."/>
            <person name="Skokan R."/>
            <person name="Toyoda A."/>
            <person name="Suzuki Y."/>
            <person name="Kagoshima H."/>
            <person name="Schijlen E."/>
            <person name="Tajeshwar N."/>
            <person name="Catarino B."/>
            <person name="Hetherington A.J."/>
            <person name="Saltykova A."/>
            <person name="Bonnot C."/>
            <person name="Breuninger H."/>
            <person name="Symeonidi A."/>
            <person name="Radhakrishnan G.V."/>
            <person name="Van Nieuwerburgh F."/>
            <person name="Deforce D."/>
            <person name="Chang C."/>
            <person name="Karol K.G."/>
            <person name="Hedrich R."/>
            <person name="Ulvskov P."/>
            <person name="Glockner G."/>
            <person name="Delwiche C.F."/>
            <person name="Petrasek J."/>
            <person name="Van de Peer Y."/>
            <person name="Friml J."/>
            <person name="Beilby M."/>
            <person name="Dolan L."/>
            <person name="Kohara Y."/>
            <person name="Sugano S."/>
            <person name="Fujiyama A."/>
            <person name="Delaux P.-M."/>
            <person name="Quint M."/>
            <person name="TheiBen G."/>
            <person name="Hagemann M."/>
            <person name="Harholt J."/>
            <person name="Dunand C."/>
            <person name="Zachgo S."/>
            <person name="Langdale J."/>
            <person name="Maumus F."/>
            <person name="Straeten D.V.D."/>
            <person name="Gould S.B."/>
            <person name="Rensing S.A."/>
        </authorList>
    </citation>
    <scope>NUCLEOTIDE SEQUENCE [LARGE SCALE GENOMIC DNA]</scope>
    <source>
        <strain evidence="3 4">S276</strain>
    </source>
</reference>
<dbReference type="Gramene" id="GBG67698">
    <property type="protein sequence ID" value="GBG67698"/>
    <property type="gene ID" value="CBR_g826"/>
</dbReference>
<dbReference type="OrthoDB" id="1002559at2759"/>
<evidence type="ECO:0000256" key="1">
    <source>
        <dbReference type="SAM" id="MobiDB-lite"/>
    </source>
</evidence>
<organism evidence="3 4">
    <name type="scientific">Chara braunii</name>
    <name type="common">Braun's stonewort</name>
    <dbReference type="NCBI Taxonomy" id="69332"/>
    <lineage>
        <taxon>Eukaryota</taxon>
        <taxon>Viridiplantae</taxon>
        <taxon>Streptophyta</taxon>
        <taxon>Charophyceae</taxon>
        <taxon>Charales</taxon>
        <taxon>Characeae</taxon>
        <taxon>Chara</taxon>
    </lineage>
</organism>
<evidence type="ECO:0000313" key="3">
    <source>
        <dbReference type="EMBL" id="GBG67698.1"/>
    </source>
</evidence>
<feature type="compositionally biased region" description="Polar residues" evidence="1">
    <location>
        <begin position="274"/>
        <end position="284"/>
    </location>
</feature>
<proteinExistence type="predicted"/>
<feature type="region of interest" description="Disordered" evidence="1">
    <location>
        <begin position="240"/>
        <end position="259"/>
    </location>
</feature>
<dbReference type="InterPro" id="IPR005135">
    <property type="entry name" value="Endo/exonuclease/phosphatase"/>
</dbReference>
<keyword evidence="4" id="KW-1185">Reference proteome</keyword>
<evidence type="ECO:0000313" key="4">
    <source>
        <dbReference type="Proteomes" id="UP000265515"/>
    </source>
</evidence>
<dbReference type="Proteomes" id="UP000265515">
    <property type="component" value="Unassembled WGS sequence"/>
</dbReference>
<dbReference type="InterPro" id="IPR036691">
    <property type="entry name" value="Endo/exonu/phosph_ase_sf"/>
</dbReference>
<dbReference type="PANTHER" id="PTHR19446">
    <property type="entry name" value="REVERSE TRANSCRIPTASES"/>
    <property type="match status" value="1"/>
</dbReference>
<name>A0A388KCB2_CHABU</name>
<sequence length="732" mass="82116">MLRTPMKQRRRNEDGVGQIMREEEEGEVEFFVVATSASNAVTQGFFTQGPLPPPPGMHEVTRAGQPSSSRAVSAVIRHQLVLLCFMITPQGSKFMARRTDKGHLAIPTVAVSTSPTTKEAIKAVAATFIADRFPFRLIPGIRIGRKTVAAAIGGHFSVGMLDVKMSLETAALLATQGVVWLPSTCLASSTSDELQDTYLTEDVNAKWVAEFCNSLATDKQPYSAGFRSLLLAPWGAPPEVDAARRPRQPRQPAEEEQRIQLTTAQVPSHELSGPLQQTPEEAVQSCCTRTSRRRFWSRNGIFGAAGHGIQIGMEKWTLMTIYAPADPVERRSFLQELPAIVPDDDNMVFAGDFNVTLVPGLDSPEVAPRKTDAAMLSSFITMRGLSDAFQTTHPMEPNFTWFSSQRTGDRPAPKRRLDLMLVKGAPWEALTTISCSIESLSDHRPLTASFQLAANLARGPGTFLLNTDLLNLPGVTDWIAAHWRDWQQTRHTFDSKGDWLQMGFRIVTRALDAFSRMQARHRRQQEECRNMVAEAEAELEERPLAELYWQHRRDRWLQKLEDLQVEQQILWAKKAQEKRMITGDRLSKETCQRLCPPRAHALIREFQHPFFVEAPTAKDSTAMGEYARDILTSRRHPGRNLQQLRVEHDMWRHTQAKLTVEARLLLDRPITLEELWEAIKSMAHGKSPGSDGLPVEFYEAIWDHVGPDLLSLYNHVLEGGALTADMKLGLSP</sequence>
<feature type="domain" description="Endonuclease/exonuclease/phosphatase" evidence="2">
    <location>
        <begin position="321"/>
        <end position="443"/>
    </location>
</feature>
<evidence type="ECO:0000259" key="2">
    <source>
        <dbReference type="Pfam" id="PF03372"/>
    </source>
</evidence>
<comment type="caution">
    <text evidence="3">The sequence shown here is derived from an EMBL/GenBank/DDBJ whole genome shotgun (WGS) entry which is preliminary data.</text>
</comment>
<accession>A0A388KCB2</accession>
<dbReference type="SUPFAM" id="SSF56219">
    <property type="entry name" value="DNase I-like"/>
    <property type="match status" value="1"/>
</dbReference>
<feature type="region of interest" description="Disordered" evidence="1">
    <location>
        <begin position="264"/>
        <end position="284"/>
    </location>
</feature>
<dbReference type="Pfam" id="PF03372">
    <property type="entry name" value="Exo_endo_phos"/>
    <property type="match status" value="1"/>
</dbReference>
<protein>
    <recommendedName>
        <fullName evidence="2">Endonuclease/exonuclease/phosphatase domain-containing protein</fullName>
    </recommendedName>
</protein>
<dbReference type="EMBL" id="BFEA01000090">
    <property type="protein sequence ID" value="GBG67698.1"/>
    <property type="molecule type" value="Genomic_DNA"/>
</dbReference>